<gene>
    <name evidence="2" type="primary">zgc:158260</name>
</gene>
<dbReference type="GeneID" id="127376174"/>
<sequence length="267" mass="30467">METKNTRPIFPWYKERLQTKDLKTANKILVNTSLDDFSDCSSVLFGANRGVSPVILRGTPNPNSSQKPRKCISKEHACFSKQMIQKQIRREYVSSVEEKLKQHPLAMYPFYKDHITPELFDKVVSVLDPDMCVNSASALSTPTVDHVEEEDEENCKEPSKEEVDREKHNKMQVYWQFDCPNDQTPTPRNPYILQMNANGIKKGQTIKVNQLSAHKDMKEAAKLFSKWFASPDEETTITESAIPGSFDIGPQDSFLTNFLPSSGEHHQ</sequence>
<dbReference type="GO" id="GO:0045815">
    <property type="term" value="P:transcription initiation-coupled chromatin remodeling"/>
    <property type="evidence" value="ECO:0007669"/>
    <property type="project" value="TreeGrafter"/>
</dbReference>
<dbReference type="AlphaFoldDB" id="A0A8P4K3Z4"/>
<protein>
    <submittedName>
        <fullName evidence="2">Uncharacterized protein</fullName>
    </submittedName>
</protein>
<evidence type="ECO:0000313" key="3">
    <source>
        <dbReference type="Proteomes" id="UP000694389"/>
    </source>
</evidence>
<reference evidence="2" key="2">
    <citation type="submission" date="2025-09" db="UniProtKB">
        <authorList>
            <consortium name="Ensembl"/>
        </authorList>
    </citation>
    <scope>IDENTIFICATION</scope>
</reference>
<evidence type="ECO:0000256" key="1">
    <source>
        <dbReference type="ARBA" id="ARBA00005277"/>
    </source>
</evidence>
<comment type="similarity">
    <text evidence="1">Belongs to the FAM47 family.</text>
</comment>
<dbReference type="PANTHER" id="PTHR46449">
    <property type="entry name" value="ZGC:158260"/>
    <property type="match status" value="1"/>
</dbReference>
<dbReference type="Pfam" id="PF14642">
    <property type="entry name" value="FAM47"/>
    <property type="match status" value="1"/>
</dbReference>
<dbReference type="RefSeq" id="XP_051278780.1">
    <property type="nucleotide sequence ID" value="XM_051422820.1"/>
</dbReference>
<dbReference type="OrthoDB" id="6755972at2759"/>
<dbReference type="GeneTree" id="ENSGT00940000178516"/>
<proteinExistence type="inferred from homology"/>
<name>A0A8P4K3Z4_DICLA</name>
<keyword evidence="3" id="KW-1185">Reference proteome</keyword>
<dbReference type="Proteomes" id="UP000694389">
    <property type="component" value="Unassembled WGS sequence"/>
</dbReference>
<evidence type="ECO:0000313" key="2">
    <source>
        <dbReference type="Ensembl" id="ENSDLAP00005073185.1"/>
    </source>
</evidence>
<dbReference type="OMA" id="MCANSAS"/>
<accession>A0A8P4K3Z4</accession>
<dbReference type="InterPro" id="IPR032743">
    <property type="entry name" value="FAM47"/>
</dbReference>
<dbReference type="CTD" id="100129583"/>
<organism evidence="2 3">
    <name type="scientific">Dicentrarchus labrax</name>
    <name type="common">European seabass</name>
    <name type="synonym">Morone labrax</name>
    <dbReference type="NCBI Taxonomy" id="13489"/>
    <lineage>
        <taxon>Eukaryota</taxon>
        <taxon>Metazoa</taxon>
        <taxon>Chordata</taxon>
        <taxon>Craniata</taxon>
        <taxon>Vertebrata</taxon>
        <taxon>Euteleostomi</taxon>
        <taxon>Actinopterygii</taxon>
        <taxon>Neopterygii</taxon>
        <taxon>Teleostei</taxon>
        <taxon>Neoteleostei</taxon>
        <taxon>Acanthomorphata</taxon>
        <taxon>Eupercaria</taxon>
        <taxon>Moronidae</taxon>
        <taxon>Dicentrarchus</taxon>
    </lineage>
</organism>
<dbReference type="Ensembl" id="ENSDLAT00005077935.1">
    <property type="protein sequence ID" value="ENSDLAP00005073185.1"/>
    <property type="gene ID" value="ENSDLAG00005028959.1"/>
</dbReference>
<reference evidence="2" key="1">
    <citation type="submission" date="2025-08" db="UniProtKB">
        <authorList>
            <consortium name="Ensembl"/>
        </authorList>
    </citation>
    <scope>IDENTIFICATION</scope>
</reference>
<dbReference type="GO" id="GO:0000785">
    <property type="term" value="C:chromatin"/>
    <property type="evidence" value="ECO:0007669"/>
    <property type="project" value="TreeGrafter"/>
</dbReference>
<dbReference type="PANTHER" id="PTHR46449:SF5">
    <property type="entry name" value="FAMILY WITH SEQUENCE SIMILARITY 47 MEMBER E"/>
    <property type="match status" value="1"/>
</dbReference>